<dbReference type="EMBL" id="LR031571">
    <property type="protein sequence ID" value="VDC76867.1"/>
    <property type="molecule type" value="Genomic_DNA"/>
</dbReference>
<dbReference type="EMBL" id="LS974617">
    <property type="protein sequence ID" value="CAG7889494.1"/>
    <property type="molecule type" value="Genomic_DNA"/>
</dbReference>
<proteinExistence type="predicted"/>
<gene>
    <name evidence="2" type="ORF">BRAA01T03369Z</name>
    <name evidence="1" type="ORF">BRAPAZ1V2_A01P35700.2</name>
</gene>
<protein>
    <submittedName>
        <fullName evidence="1">Uncharacterized protein</fullName>
    </submittedName>
</protein>
<organism evidence="2">
    <name type="scientific">Brassica campestris</name>
    <name type="common">Field mustard</name>
    <dbReference type="NCBI Taxonomy" id="3711"/>
    <lineage>
        <taxon>Eukaryota</taxon>
        <taxon>Viridiplantae</taxon>
        <taxon>Streptophyta</taxon>
        <taxon>Embryophyta</taxon>
        <taxon>Tracheophyta</taxon>
        <taxon>Spermatophyta</taxon>
        <taxon>Magnoliopsida</taxon>
        <taxon>eudicotyledons</taxon>
        <taxon>Gunneridae</taxon>
        <taxon>Pentapetalae</taxon>
        <taxon>rosids</taxon>
        <taxon>malvids</taxon>
        <taxon>Brassicales</taxon>
        <taxon>Brassicaceae</taxon>
        <taxon>Brassiceae</taxon>
        <taxon>Brassica</taxon>
    </lineage>
</organism>
<dbReference type="AlphaFoldDB" id="A0A3P5ZA21"/>
<evidence type="ECO:0000313" key="1">
    <source>
        <dbReference type="EMBL" id="CAG7889494.1"/>
    </source>
</evidence>
<name>A0A3P5ZA21_BRACM</name>
<dbReference type="Proteomes" id="UP000694005">
    <property type="component" value="Chromosome A01"/>
</dbReference>
<dbReference type="Gramene" id="A01p35700.2_BraZ1">
    <property type="protein sequence ID" value="A01p35700.2_BraZ1.CDS.1"/>
    <property type="gene ID" value="A01g35700.2_BraZ1"/>
</dbReference>
<evidence type="ECO:0000313" key="2">
    <source>
        <dbReference type="EMBL" id="VDC76867.1"/>
    </source>
</evidence>
<reference evidence="2" key="1">
    <citation type="submission" date="2018-11" db="EMBL/GenBank/DDBJ databases">
        <authorList>
            <consortium name="Genoscope - CEA"/>
            <person name="William W."/>
        </authorList>
    </citation>
    <scope>NUCLEOTIDE SEQUENCE</scope>
</reference>
<accession>A0A3P5ZA21</accession>
<sequence length="59" mass="6893">MLSFSTYHHFGTYGKDVISVIHNLRIWPSFSIELTEITILQEGLRTSRSHTYQKHETGQ</sequence>